<dbReference type="Proteomes" id="UP001156215">
    <property type="component" value="Chromosome"/>
</dbReference>
<keyword evidence="3" id="KW-0813">Transport</keyword>
<evidence type="ECO:0000256" key="5">
    <source>
        <dbReference type="ARBA" id="ARBA00022692"/>
    </source>
</evidence>
<protein>
    <submittedName>
        <fullName evidence="13">Porin</fullName>
    </submittedName>
</protein>
<dbReference type="InterPro" id="IPR050298">
    <property type="entry name" value="Gram-neg_bact_OMP"/>
</dbReference>
<feature type="chain" id="PRO_5039491948" evidence="11">
    <location>
        <begin position="25"/>
        <end position="365"/>
    </location>
</feature>
<evidence type="ECO:0000313" key="14">
    <source>
        <dbReference type="Proteomes" id="UP001156215"/>
    </source>
</evidence>
<proteinExistence type="predicted"/>
<keyword evidence="4" id="KW-1134">Transmembrane beta strand</keyword>
<dbReference type="GO" id="GO:0006811">
    <property type="term" value="P:monoatomic ion transport"/>
    <property type="evidence" value="ECO:0007669"/>
    <property type="project" value="UniProtKB-KW"/>
</dbReference>
<evidence type="ECO:0000256" key="9">
    <source>
        <dbReference type="ARBA" id="ARBA00023136"/>
    </source>
</evidence>
<sequence length="365" mass="40034">MKKTIIPFSILAIFAGLLPQITHAQTAVTVYGWVDIGYVGETGKDWRMDENDSNAFGIKGTEDLGGGNKATFDIQTRFTLQNGELESSEGVEWEGASNMGLAGHWGSLRFGRMNEVPTETFRVLDPLNQDGAASMLRSSQRSVRIGNTVRYDSPVWNGLYLRASYSLGEDGHHAEPGSASKAGADNDGYAASLRYDRGPLFLLGSWSRRADSNDSYMWNLGGAYAFGPVRFSLGYERTRDKGWKNGGYSNHALAAQYGGTEGITSRQDSWIAGLKWTVGQGTVDAFFNYVRLKDADVAGTSASLSDDSARKYGLGYTYNLSKRTQVYTRVSYIDFGSGSMAAYYRGTGLDNENVTTFQLGMFHKF</sequence>
<evidence type="ECO:0000256" key="11">
    <source>
        <dbReference type="SAM" id="SignalP"/>
    </source>
</evidence>
<dbReference type="PANTHER" id="PTHR34501:SF9">
    <property type="entry name" value="MAJOR OUTER MEMBRANE PROTEIN P.IA"/>
    <property type="match status" value="1"/>
</dbReference>
<dbReference type="SUPFAM" id="SSF56935">
    <property type="entry name" value="Porins"/>
    <property type="match status" value="1"/>
</dbReference>
<dbReference type="KEGG" id="ovb:NB640_10055"/>
<keyword evidence="7" id="KW-0406">Ion transport</keyword>
<dbReference type="InterPro" id="IPR033900">
    <property type="entry name" value="Gram_neg_porin_domain"/>
</dbReference>
<keyword evidence="6 11" id="KW-0732">Signal</keyword>
<organism evidence="13 14">
    <name type="scientific">Oxalobacter vibrioformis</name>
    <dbReference type="NCBI Taxonomy" id="933080"/>
    <lineage>
        <taxon>Bacteria</taxon>
        <taxon>Pseudomonadati</taxon>
        <taxon>Pseudomonadota</taxon>
        <taxon>Betaproteobacteria</taxon>
        <taxon>Burkholderiales</taxon>
        <taxon>Oxalobacteraceae</taxon>
        <taxon>Oxalobacter</taxon>
    </lineage>
</organism>
<dbReference type="Pfam" id="PF13609">
    <property type="entry name" value="Porin_4"/>
    <property type="match status" value="1"/>
</dbReference>
<dbReference type="GO" id="GO:0015288">
    <property type="term" value="F:porin activity"/>
    <property type="evidence" value="ECO:0007669"/>
    <property type="project" value="UniProtKB-KW"/>
</dbReference>
<keyword evidence="5" id="KW-0812">Transmembrane</keyword>
<comment type="subcellular location">
    <subcellularLocation>
        <location evidence="1">Cell outer membrane</location>
        <topology evidence="1">Multi-pass membrane protein</topology>
    </subcellularLocation>
</comment>
<dbReference type="PANTHER" id="PTHR34501">
    <property type="entry name" value="PROTEIN YDDL-RELATED"/>
    <property type="match status" value="1"/>
</dbReference>
<dbReference type="PRINTS" id="PR00184">
    <property type="entry name" value="NEISSPPORIN"/>
</dbReference>
<dbReference type="CDD" id="cd00342">
    <property type="entry name" value="gram_neg_porins"/>
    <property type="match status" value="1"/>
</dbReference>
<evidence type="ECO:0000259" key="12">
    <source>
        <dbReference type="Pfam" id="PF13609"/>
    </source>
</evidence>
<dbReference type="InterPro" id="IPR002299">
    <property type="entry name" value="Porin_Neis"/>
</dbReference>
<evidence type="ECO:0000313" key="13">
    <source>
        <dbReference type="EMBL" id="WAW09570.1"/>
    </source>
</evidence>
<evidence type="ECO:0000256" key="2">
    <source>
        <dbReference type="ARBA" id="ARBA00011233"/>
    </source>
</evidence>
<feature type="domain" description="Porin" evidence="12">
    <location>
        <begin position="17"/>
        <end position="335"/>
    </location>
</feature>
<dbReference type="RefSeq" id="WP_269308572.1">
    <property type="nucleotide sequence ID" value="NZ_CP098242.1"/>
</dbReference>
<evidence type="ECO:0000256" key="4">
    <source>
        <dbReference type="ARBA" id="ARBA00022452"/>
    </source>
</evidence>
<accession>A0A9E9P2U1</accession>
<dbReference type="InterPro" id="IPR023614">
    <property type="entry name" value="Porin_dom_sf"/>
</dbReference>
<comment type="subunit">
    <text evidence="2">Homotrimer.</text>
</comment>
<evidence type="ECO:0000256" key="1">
    <source>
        <dbReference type="ARBA" id="ARBA00004571"/>
    </source>
</evidence>
<keyword evidence="9" id="KW-0472">Membrane</keyword>
<evidence type="ECO:0000256" key="8">
    <source>
        <dbReference type="ARBA" id="ARBA00023114"/>
    </source>
</evidence>
<keyword evidence="8" id="KW-0626">Porin</keyword>
<evidence type="ECO:0000256" key="6">
    <source>
        <dbReference type="ARBA" id="ARBA00022729"/>
    </source>
</evidence>
<keyword evidence="10" id="KW-0998">Cell outer membrane</keyword>
<evidence type="ECO:0000256" key="3">
    <source>
        <dbReference type="ARBA" id="ARBA00022448"/>
    </source>
</evidence>
<dbReference type="GO" id="GO:0009279">
    <property type="term" value="C:cell outer membrane"/>
    <property type="evidence" value="ECO:0007669"/>
    <property type="project" value="UniProtKB-SubCell"/>
</dbReference>
<evidence type="ECO:0000256" key="7">
    <source>
        <dbReference type="ARBA" id="ARBA00023065"/>
    </source>
</evidence>
<name>A0A9E9P2U1_9BURK</name>
<gene>
    <name evidence="13" type="ORF">NB640_10055</name>
</gene>
<reference evidence="13" key="1">
    <citation type="journal article" date="2022" name="Front. Microbiol.">
        <title>New perspectives on an old grouping: The genomic and phenotypic variability of Oxalobacter formigenes and the implications for calcium oxalate stone prevention.</title>
        <authorList>
            <person name="Chmiel J.A."/>
            <person name="Carr C."/>
            <person name="Stuivenberg G.A."/>
            <person name="Venema R."/>
            <person name="Chanyi R.M."/>
            <person name="Al K.F."/>
            <person name="Giguere D."/>
            <person name="Say H."/>
            <person name="Akouris P.P."/>
            <person name="Dominguez Romero S.A."/>
            <person name="Kwong A."/>
            <person name="Tai V."/>
            <person name="Koval S.F."/>
            <person name="Razvi H."/>
            <person name="Bjazevic J."/>
            <person name="Burton J.P."/>
        </authorList>
    </citation>
    <scope>NUCLEOTIDE SEQUENCE</scope>
    <source>
        <strain evidence="13">WoOx3</strain>
    </source>
</reference>
<evidence type="ECO:0000256" key="10">
    <source>
        <dbReference type="ARBA" id="ARBA00023237"/>
    </source>
</evidence>
<feature type="signal peptide" evidence="11">
    <location>
        <begin position="1"/>
        <end position="24"/>
    </location>
</feature>
<dbReference type="AlphaFoldDB" id="A0A9E9P2U1"/>
<dbReference type="GO" id="GO:0046930">
    <property type="term" value="C:pore complex"/>
    <property type="evidence" value="ECO:0007669"/>
    <property type="project" value="UniProtKB-KW"/>
</dbReference>
<keyword evidence="14" id="KW-1185">Reference proteome</keyword>
<dbReference type="EMBL" id="CP098242">
    <property type="protein sequence ID" value="WAW09570.1"/>
    <property type="molecule type" value="Genomic_DNA"/>
</dbReference>
<dbReference type="Gene3D" id="2.40.160.10">
    <property type="entry name" value="Porin"/>
    <property type="match status" value="1"/>
</dbReference>